<gene>
    <name evidence="2" type="ORF">GRI38_11420</name>
</gene>
<dbReference type="InterPro" id="IPR053188">
    <property type="entry name" value="FkbM_Methyltransferase"/>
</dbReference>
<keyword evidence="3" id="KW-1185">Reference proteome</keyword>
<dbReference type="InterPro" id="IPR029063">
    <property type="entry name" value="SAM-dependent_MTases_sf"/>
</dbReference>
<evidence type="ECO:0000259" key="1">
    <source>
        <dbReference type="Pfam" id="PF05050"/>
    </source>
</evidence>
<protein>
    <submittedName>
        <fullName evidence="2">FkbM family methyltransferase</fullName>
    </submittedName>
</protein>
<dbReference type="NCBIfam" id="TIGR01444">
    <property type="entry name" value="fkbM_fam"/>
    <property type="match status" value="1"/>
</dbReference>
<dbReference type="AlphaFoldDB" id="A0A844ZGF8"/>
<dbReference type="Pfam" id="PF05050">
    <property type="entry name" value="Methyltransf_21"/>
    <property type="match status" value="1"/>
</dbReference>
<dbReference type="Proteomes" id="UP000433104">
    <property type="component" value="Unassembled WGS sequence"/>
</dbReference>
<organism evidence="2 3">
    <name type="scientific">Parapontixanthobacter aurantiacus</name>
    <dbReference type="NCBI Taxonomy" id="1463599"/>
    <lineage>
        <taxon>Bacteria</taxon>
        <taxon>Pseudomonadati</taxon>
        <taxon>Pseudomonadota</taxon>
        <taxon>Alphaproteobacteria</taxon>
        <taxon>Sphingomonadales</taxon>
        <taxon>Erythrobacteraceae</taxon>
        <taxon>Parapontixanthobacter</taxon>
    </lineage>
</organism>
<keyword evidence="2" id="KW-0808">Transferase</keyword>
<dbReference type="GO" id="GO:0008171">
    <property type="term" value="F:O-methyltransferase activity"/>
    <property type="evidence" value="ECO:0007669"/>
    <property type="project" value="TreeGrafter"/>
</dbReference>
<sequence>MRPNSAMRFLRSAQTHFPAIRTAKFGAYNFGMRHFGWRIPPEFKILDRLGPIGLALDIGGNWGQSILALKRCARPEKIVSFEPNRDLAIRLQVQFEADPSVEVRPHALSDRPGRFELYVPRYRNYVYDGLASLKQQEALEWLNEERMMGFDRSKLSVERQDVVVERLDALDLAPDVVKIDVQGAEELVVRGGMQMFAACRPLTIIEAPSASLVEVMADFGLAAFTSDGRNLTSGFEEGADVVFASDEHLRRIQGA</sequence>
<accession>A0A844ZGF8</accession>
<dbReference type="Gene3D" id="3.40.50.150">
    <property type="entry name" value="Vaccinia Virus protein VP39"/>
    <property type="match status" value="1"/>
</dbReference>
<keyword evidence="2" id="KW-0489">Methyltransferase</keyword>
<dbReference type="PANTHER" id="PTHR36973">
    <property type="entry name" value="SLL1456 PROTEIN-RELATED"/>
    <property type="match status" value="1"/>
</dbReference>
<dbReference type="GO" id="GO:0032259">
    <property type="term" value="P:methylation"/>
    <property type="evidence" value="ECO:0007669"/>
    <property type="project" value="UniProtKB-KW"/>
</dbReference>
<dbReference type="PANTHER" id="PTHR36973:SF4">
    <property type="entry name" value="NODULATION PROTEIN"/>
    <property type="match status" value="1"/>
</dbReference>
<comment type="caution">
    <text evidence="2">The sequence shown here is derived from an EMBL/GenBank/DDBJ whole genome shotgun (WGS) entry which is preliminary data.</text>
</comment>
<dbReference type="SUPFAM" id="SSF53335">
    <property type="entry name" value="S-adenosyl-L-methionine-dependent methyltransferases"/>
    <property type="match status" value="1"/>
</dbReference>
<reference evidence="2 3" key="1">
    <citation type="submission" date="2019-12" db="EMBL/GenBank/DDBJ databases">
        <title>Genomic-based taxomic classification of the family Erythrobacteraceae.</title>
        <authorList>
            <person name="Xu L."/>
        </authorList>
    </citation>
    <scope>NUCLEOTIDE SEQUENCE [LARGE SCALE GENOMIC DNA]</scope>
    <source>
        <strain evidence="2 3">MCCC 1A09962</strain>
    </source>
</reference>
<evidence type="ECO:0000313" key="2">
    <source>
        <dbReference type="EMBL" id="MXO86634.1"/>
    </source>
</evidence>
<dbReference type="OrthoDB" id="9814604at2"/>
<name>A0A844ZGF8_9SPHN</name>
<proteinExistence type="predicted"/>
<dbReference type="EMBL" id="WTYW01000003">
    <property type="protein sequence ID" value="MXO86634.1"/>
    <property type="molecule type" value="Genomic_DNA"/>
</dbReference>
<feature type="domain" description="Methyltransferase FkbM" evidence="1">
    <location>
        <begin position="57"/>
        <end position="207"/>
    </location>
</feature>
<evidence type="ECO:0000313" key="3">
    <source>
        <dbReference type="Proteomes" id="UP000433104"/>
    </source>
</evidence>
<dbReference type="InterPro" id="IPR006342">
    <property type="entry name" value="FkbM_mtfrase"/>
</dbReference>